<feature type="region of interest" description="Disordered" evidence="1">
    <location>
        <begin position="1"/>
        <end position="30"/>
    </location>
</feature>
<proteinExistence type="predicted"/>
<reference evidence="2" key="1">
    <citation type="journal article" date="2023" name="Mol. Biol. Evol.">
        <title>Third-Generation Sequencing Reveals the Adaptive Role of the Epigenome in Three Deep-Sea Polychaetes.</title>
        <authorList>
            <person name="Perez M."/>
            <person name="Aroh O."/>
            <person name="Sun Y."/>
            <person name="Lan Y."/>
            <person name="Juniper S.K."/>
            <person name="Young C.R."/>
            <person name="Angers B."/>
            <person name="Qian P.Y."/>
        </authorList>
    </citation>
    <scope>NUCLEOTIDE SEQUENCE</scope>
    <source>
        <strain evidence="2">P08H-3</strain>
    </source>
</reference>
<keyword evidence="3" id="KW-1185">Reference proteome</keyword>
<dbReference type="EMBL" id="JAODUP010000386">
    <property type="protein sequence ID" value="KAK2150841.1"/>
    <property type="molecule type" value="Genomic_DNA"/>
</dbReference>
<dbReference type="AlphaFoldDB" id="A0AAD9JD99"/>
<evidence type="ECO:0000313" key="3">
    <source>
        <dbReference type="Proteomes" id="UP001208570"/>
    </source>
</evidence>
<sequence>KKQYETIYPPPKKKKRSREQVDSESDTDGSIECWPRFLMIESTDSSRPLSKLSPFALQRGIQGLAGIVRNVTRLRSGQVLIEVDKQISLRQSTPVKNDSSCANESLLS</sequence>
<gene>
    <name evidence="2" type="ORF">LSH36_386g02046</name>
</gene>
<name>A0AAD9JD99_9ANNE</name>
<accession>A0AAD9JD99</accession>
<comment type="caution">
    <text evidence="2">The sequence shown here is derived from an EMBL/GenBank/DDBJ whole genome shotgun (WGS) entry which is preliminary data.</text>
</comment>
<organism evidence="2 3">
    <name type="scientific">Paralvinella palmiformis</name>
    <dbReference type="NCBI Taxonomy" id="53620"/>
    <lineage>
        <taxon>Eukaryota</taxon>
        <taxon>Metazoa</taxon>
        <taxon>Spiralia</taxon>
        <taxon>Lophotrochozoa</taxon>
        <taxon>Annelida</taxon>
        <taxon>Polychaeta</taxon>
        <taxon>Sedentaria</taxon>
        <taxon>Canalipalpata</taxon>
        <taxon>Terebellida</taxon>
        <taxon>Terebelliformia</taxon>
        <taxon>Alvinellidae</taxon>
        <taxon>Paralvinella</taxon>
    </lineage>
</organism>
<dbReference type="Proteomes" id="UP001208570">
    <property type="component" value="Unassembled WGS sequence"/>
</dbReference>
<feature type="non-terminal residue" evidence="2">
    <location>
        <position position="1"/>
    </location>
</feature>
<protein>
    <submittedName>
        <fullName evidence="2">Uncharacterized protein</fullName>
    </submittedName>
</protein>
<evidence type="ECO:0000313" key="2">
    <source>
        <dbReference type="EMBL" id="KAK2150841.1"/>
    </source>
</evidence>
<evidence type="ECO:0000256" key="1">
    <source>
        <dbReference type="SAM" id="MobiDB-lite"/>
    </source>
</evidence>